<keyword evidence="1" id="KW-0808">Transferase</keyword>
<accession>A0A3B0ZVF6</accession>
<dbReference type="EC" id="2.4.1.-" evidence="1"/>
<dbReference type="GO" id="GO:0016757">
    <property type="term" value="F:glycosyltransferase activity"/>
    <property type="evidence" value="ECO:0007669"/>
    <property type="project" value="UniProtKB-KW"/>
</dbReference>
<organism evidence="1">
    <name type="scientific">hydrothermal vent metagenome</name>
    <dbReference type="NCBI Taxonomy" id="652676"/>
    <lineage>
        <taxon>unclassified sequences</taxon>
        <taxon>metagenomes</taxon>
        <taxon>ecological metagenomes</taxon>
    </lineage>
</organism>
<reference evidence="1" key="1">
    <citation type="submission" date="2018-06" db="EMBL/GenBank/DDBJ databases">
        <authorList>
            <person name="Zhirakovskaya E."/>
        </authorList>
    </citation>
    <scope>NUCLEOTIDE SEQUENCE</scope>
</reference>
<dbReference type="AlphaFoldDB" id="A0A3B0ZVF6"/>
<dbReference type="EMBL" id="UOFP01000054">
    <property type="protein sequence ID" value="VAW84556.1"/>
    <property type="molecule type" value="Genomic_DNA"/>
</dbReference>
<gene>
    <name evidence="1" type="ORF">MNBD_GAMMA18-1149</name>
</gene>
<protein>
    <submittedName>
        <fullName evidence="1">Alpha-D-GlcNAc alpha-1,2-L-rhamnosyltransferase</fullName>
        <ecNumber evidence="1">2.4.1.-</ecNumber>
    </submittedName>
</protein>
<name>A0A3B0ZVF6_9ZZZZ</name>
<sequence length="59" mass="6345">MAVRFSHDVIADNGAIANYEEESYGIDSHVIAYGGDHAVTIEPVSVLDLIWPKSVTLGT</sequence>
<keyword evidence="1" id="KW-0328">Glycosyltransferase</keyword>
<evidence type="ECO:0000313" key="1">
    <source>
        <dbReference type="EMBL" id="VAW84556.1"/>
    </source>
</evidence>
<proteinExistence type="predicted"/>